<proteinExistence type="predicted"/>
<sequence>MGIYYNNIFRDQEEDEAQETFKANIKNPNDDLKLSAPPDKIPNIIDSVTDNIKYNFLNVNKVNKFLCQCFNRYTYLWLNDGRSFWIWLISIHDTYIICYRWNGARWVSAQIAKNKIRQIG</sequence>
<dbReference type="OrthoDB" id="2068061at2"/>
<evidence type="ECO:0000313" key="1">
    <source>
        <dbReference type="EMBL" id="SHK26699.1"/>
    </source>
</evidence>
<dbReference type="Proteomes" id="UP000183952">
    <property type="component" value="Unassembled WGS sequence"/>
</dbReference>
<keyword evidence="2" id="KW-1185">Reference proteome</keyword>
<dbReference type="AlphaFoldDB" id="A0A1M6R2J7"/>
<evidence type="ECO:0000313" key="2">
    <source>
        <dbReference type="Proteomes" id="UP000183952"/>
    </source>
</evidence>
<gene>
    <name evidence="1" type="ORF">SAMN02745248_02181</name>
</gene>
<reference evidence="1 2" key="1">
    <citation type="submission" date="2016-11" db="EMBL/GenBank/DDBJ databases">
        <authorList>
            <person name="Jaros S."/>
            <person name="Januszkiewicz K."/>
            <person name="Wedrychowicz H."/>
        </authorList>
    </citation>
    <scope>NUCLEOTIDE SEQUENCE [LARGE SCALE GENOMIC DNA]</scope>
    <source>
        <strain evidence="1 2">DSM 3090</strain>
    </source>
</reference>
<organism evidence="1 2">
    <name type="scientific">Hathewaya proteolytica DSM 3090</name>
    <dbReference type="NCBI Taxonomy" id="1121331"/>
    <lineage>
        <taxon>Bacteria</taxon>
        <taxon>Bacillati</taxon>
        <taxon>Bacillota</taxon>
        <taxon>Clostridia</taxon>
        <taxon>Eubacteriales</taxon>
        <taxon>Clostridiaceae</taxon>
        <taxon>Hathewaya</taxon>
    </lineage>
</organism>
<protein>
    <submittedName>
        <fullName evidence="1">Uncharacterized protein</fullName>
    </submittedName>
</protein>
<name>A0A1M6R2J7_9CLOT</name>
<accession>A0A1M6R2J7</accession>
<dbReference type="RefSeq" id="WP_072904111.1">
    <property type="nucleotide sequence ID" value="NZ_FRAD01000020.1"/>
</dbReference>
<dbReference type="EMBL" id="FRAD01000020">
    <property type="protein sequence ID" value="SHK26699.1"/>
    <property type="molecule type" value="Genomic_DNA"/>
</dbReference>